<dbReference type="EMBL" id="LR797503">
    <property type="protein sequence ID" value="CAB4221113.1"/>
    <property type="molecule type" value="Genomic_DNA"/>
</dbReference>
<dbReference type="SUPFAM" id="SSF160940">
    <property type="entry name" value="Api92-like"/>
    <property type="match status" value="1"/>
</dbReference>
<name>A0A6J5SZZ9_9CAUD</name>
<accession>A0A6J5SZZ9</accession>
<proteinExistence type="predicted"/>
<gene>
    <name evidence="1" type="ORF">UFOVP1636_142</name>
</gene>
<reference evidence="1" key="1">
    <citation type="submission" date="2020-05" db="EMBL/GenBank/DDBJ databases">
        <authorList>
            <person name="Chiriac C."/>
            <person name="Salcher M."/>
            <person name="Ghai R."/>
            <person name="Kavagutti S V."/>
        </authorList>
    </citation>
    <scope>NUCLEOTIDE SEQUENCE</scope>
</reference>
<organism evidence="1">
    <name type="scientific">uncultured Caudovirales phage</name>
    <dbReference type="NCBI Taxonomy" id="2100421"/>
    <lineage>
        <taxon>Viruses</taxon>
        <taxon>Duplodnaviria</taxon>
        <taxon>Heunggongvirae</taxon>
        <taxon>Uroviricota</taxon>
        <taxon>Caudoviricetes</taxon>
        <taxon>Peduoviridae</taxon>
        <taxon>Maltschvirus</taxon>
        <taxon>Maltschvirus maltsch</taxon>
    </lineage>
</organism>
<evidence type="ECO:0000313" key="1">
    <source>
        <dbReference type="EMBL" id="CAB4221113.1"/>
    </source>
</evidence>
<sequence>MPNWCDNKLILEHDDPEVIERAGNAFAKGEFLNTLVPRPTEHNENWYTWNIENWGTKWDIGENDGFLEVTPNKITLSFTSAWAPPLMAYKSLLDQGFGVYATYYEPGIGFCGIWDNGDDQQYDYSHLSKEELVNTIPPELDEEYGISDYYDSDDFS</sequence>
<protein>
    <recommendedName>
        <fullName evidence="2">YubB ferredoxin-like domain-containing protein</fullName>
    </recommendedName>
</protein>
<evidence type="ECO:0008006" key="2">
    <source>
        <dbReference type="Google" id="ProtNLM"/>
    </source>
</evidence>